<evidence type="ECO:0000313" key="8">
    <source>
        <dbReference type="EMBL" id="GAA4616648.1"/>
    </source>
</evidence>
<dbReference type="InterPro" id="IPR000412">
    <property type="entry name" value="ABC_2_transport"/>
</dbReference>
<accession>A0ABP8TYC6</accession>
<evidence type="ECO:0000256" key="4">
    <source>
        <dbReference type="ARBA" id="ARBA00023136"/>
    </source>
</evidence>
<organism evidence="8 9">
    <name type="scientific">Actinoallomurus liliacearum</name>
    <dbReference type="NCBI Taxonomy" id="1080073"/>
    <lineage>
        <taxon>Bacteria</taxon>
        <taxon>Bacillati</taxon>
        <taxon>Actinomycetota</taxon>
        <taxon>Actinomycetes</taxon>
        <taxon>Streptosporangiales</taxon>
        <taxon>Thermomonosporaceae</taxon>
        <taxon>Actinoallomurus</taxon>
    </lineage>
</organism>
<gene>
    <name evidence="8" type="ORF">GCM10023195_74100</name>
</gene>
<proteinExistence type="inferred from homology"/>
<keyword evidence="9" id="KW-1185">Reference proteome</keyword>
<dbReference type="PANTHER" id="PTHR43229:SF2">
    <property type="entry name" value="NODULATION PROTEIN J"/>
    <property type="match status" value="1"/>
</dbReference>
<keyword evidence="6" id="KW-0813">Transport</keyword>
<feature type="transmembrane region" description="Helical" evidence="6">
    <location>
        <begin position="112"/>
        <end position="138"/>
    </location>
</feature>
<evidence type="ECO:0000256" key="5">
    <source>
        <dbReference type="ARBA" id="ARBA00023251"/>
    </source>
</evidence>
<evidence type="ECO:0000313" key="9">
    <source>
        <dbReference type="Proteomes" id="UP001500212"/>
    </source>
</evidence>
<dbReference type="InterPro" id="IPR051784">
    <property type="entry name" value="Nod_factor_ABC_transporter"/>
</dbReference>
<keyword evidence="6" id="KW-1003">Cell membrane</keyword>
<evidence type="ECO:0000256" key="3">
    <source>
        <dbReference type="ARBA" id="ARBA00022989"/>
    </source>
</evidence>
<protein>
    <recommendedName>
        <fullName evidence="6">Transport permease protein</fullName>
    </recommendedName>
</protein>
<sequence>MTALATTRQAGSHLPMSTLLVAKRALLTFMRTPQLVVLSTVQMAGFLVAFRYVFGGAIGTSQGLPYVDFAVPGFIAAGVLFSTLGTAIAMADDLQSGLIDRLRSLPMPRSSVLIGRVLADVIVLTWSLGVTTAVGFAIGFRLHGTVAQGIAAFGVCLLFGLAFSWVFIAAGLLAGNAQAANGVSLIVFVLTFVSNAYVPSSSMPSWIRGFADNQPVTLMADTVRALTVGDRAQALLGHDASYFMIRSLIWTAALMVGFGALAVAIYRRR</sequence>
<name>A0ABP8TYC6_9ACTN</name>
<dbReference type="InterPro" id="IPR013525">
    <property type="entry name" value="ABC2_TM"/>
</dbReference>
<comment type="similarity">
    <text evidence="6">Belongs to the ABC-2 integral membrane protein family.</text>
</comment>
<feature type="transmembrane region" description="Helical" evidence="6">
    <location>
        <begin position="180"/>
        <end position="198"/>
    </location>
</feature>
<keyword evidence="4 6" id="KW-0472">Membrane</keyword>
<comment type="subcellular location">
    <subcellularLocation>
        <location evidence="6">Cell membrane</location>
        <topology evidence="6">Multi-pass membrane protein</topology>
    </subcellularLocation>
    <subcellularLocation>
        <location evidence="1">Membrane</location>
        <topology evidence="1">Multi-pass membrane protein</topology>
    </subcellularLocation>
</comment>
<dbReference type="PROSITE" id="PS51012">
    <property type="entry name" value="ABC_TM2"/>
    <property type="match status" value="1"/>
</dbReference>
<evidence type="ECO:0000259" key="7">
    <source>
        <dbReference type="PROSITE" id="PS51012"/>
    </source>
</evidence>
<evidence type="ECO:0000256" key="2">
    <source>
        <dbReference type="ARBA" id="ARBA00022692"/>
    </source>
</evidence>
<dbReference type="PANTHER" id="PTHR43229">
    <property type="entry name" value="NODULATION PROTEIN J"/>
    <property type="match status" value="1"/>
</dbReference>
<feature type="transmembrane region" description="Helical" evidence="6">
    <location>
        <begin position="243"/>
        <end position="266"/>
    </location>
</feature>
<evidence type="ECO:0000256" key="6">
    <source>
        <dbReference type="RuleBase" id="RU361157"/>
    </source>
</evidence>
<keyword evidence="3 6" id="KW-1133">Transmembrane helix</keyword>
<dbReference type="InterPro" id="IPR047817">
    <property type="entry name" value="ABC2_TM_bact-type"/>
</dbReference>
<feature type="domain" description="ABC transmembrane type-2" evidence="7">
    <location>
        <begin position="34"/>
        <end position="269"/>
    </location>
</feature>
<feature type="transmembrane region" description="Helical" evidence="6">
    <location>
        <begin position="150"/>
        <end position="173"/>
    </location>
</feature>
<keyword evidence="2 6" id="KW-0812">Transmembrane</keyword>
<dbReference type="RefSeq" id="WP_345364943.1">
    <property type="nucleotide sequence ID" value="NZ_BAABHJ010000035.1"/>
</dbReference>
<feature type="transmembrane region" description="Helical" evidence="6">
    <location>
        <begin position="69"/>
        <end position="91"/>
    </location>
</feature>
<reference evidence="9" key="1">
    <citation type="journal article" date="2019" name="Int. J. Syst. Evol. Microbiol.">
        <title>The Global Catalogue of Microorganisms (GCM) 10K type strain sequencing project: providing services to taxonomists for standard genome sequencing and annotation.</title>
        <authorList>
            <consortium name="The Broad Institute Genomics Platform"/>
            <consortium name="The Broad Institute Genome Sequencing Center for Infectious Disease"/>
            <person name="Wu L."/>
            <person name="Ma J."/>
        </authorList>
    </citation>
    <scope>NUCLEOTIDE SEQUENCE [LARGE SCALE GENOMIC DNA]</scope>
    <source>
        <strain evidence="9">JCM 17938</strain>
    </source>
</reference>
<dbReference type="Pfam" id="PF01061">
    <property type="entry name" value="ABC2_membrane"/>
    <property type="match status" value="1"/>
</dbReference>
<comment type="caution">
    <text evidence="8">The sequence shown here is derived from an EMBL/GenBank/DDBJ whole genome shotgun (WGS) entry which is preliminary data.</text>
</comment>
<dbReference type="EMBL" id="BAABHJ010000035">
    <property type="protein sequence ID" value="GAA4616648.1"/>
    <property type="molecule type" value="Genomic_DNA"/>
</dbReference>
<evidence type="ECO:0000256" key="1">
    <source>
        <dbReference type="ARBA" id="ARBA00004141"/>
    </source>
</evidence>
<dbReference type="PIRSF" id="PIRSF006648">
    <property type="entry name" value="DrrB"/>
    <property type="match status" value="1"/>
</dbReference>
<feature type="transmembrane region" description="Helical" evidence="6">
    <location>
        <begin position="35"/>
        <end position="54"/>
    </location>
</feature>
<dbReference type="Proteomes" id="UP001500212">
    <property type="component" value="Unassembled WGS sequence"/>
</dbReference>
<keyword evidence="5" id="KW-0046">Antibiotic resistance</keyword>